<dbReference type="GO" id="GO:0005576">
    <property type="term" value="C:extracellular region"/>
    <property type="evidence" value="ECO:0007669"/>
    <property type="project" value="UniProtKB-SubCell"/>
</dbReference>
<evidence type="ECO:0000256" key="1">
    <source>
        <dbReference type="ARBA" id="ARBA00004613"/>
    </source>
</evidence>
<evidence type="ECO:0000256" key="10">
    <source>
        <dbReference type="SAM" id="MobiDB-lite"/>
    </source>
</evidence>
<gene>
    <name evidence="11" type="ORF">EV356DRAFT_453995</name>
</gene>
<keyword evidence="5" id="KW-0732">Signal</keyword>
<accession>A0A6A6GXR6</accession>
<evidence type="ECO:0000256" key="5">
    <source>
        <dbReference type="ARBA" id="ARBA00022729"/>
    </source>
</evidence>
<comment type="subcellular location">
    <subcellularLocation>
        <location evidence="1">Secreted</location>
    </subcellularLocation>
</comment>
<keyword evidence="8" id="KW-0624">Polysaccharide degradation</keyword>
<evidence type="ECO:0000256" key="4">
    <source>
        <dbReference type="ARBA" id="ARBA00022651"/>
    </source>
</evidence>
<feature type="compositionally biased region" description="Polar residues" evidence="10">
    <location>
        <begin position="21"/>
        <end position="41"/>
    </location>
</feature>
<dbReference type="PANTHER" id="PTHR38050:SF2">
    <property type="entry name" value="FERULOYL ESTERASE C-RELATED"/>
    <property type="match status" value="1"/>
</dbReference>
<dbReference type="InterPro" id="IPR043595">
    <property type="entry name" value="FaeB/C/D"/>
</dbReference>
<dbReference type="EMBL" id="ML991842">
    <property type="protein sequence ID" value="KAF2230388.1"/>
    <property type="molecule type" value="Genomic_DNA"/>
</dbReference>
<feature type="compositionally biased region" description="Low complexity" evidence="10">
    <location>
        <begin position="42"/>
        <end position="89"/>
    </location>
</feature>
<evidence type="ECO:0000313" key="11">
    <source>
        <dbReference type="EMBL" id="KAF2230388.1"/>
    </source>
</evidence>
<keyword evidence="12" id="KW-1185">Reference proteome</keyword>
<evidence type="ECO:0000256" key="6">
    <source>
        <dbReference type="ARBA" id="ARBA00022801"/>
    </source>
</evidence>
<feature type="compositionally biased region" description="Polar residues" evidence="10">
    <location>
        <begin position="90"/>
        <end position="99"/>
    </location>
</feature>
<sequence length="356" mass="37486">MKDKLKEGHAAPRSGARLVSPGSNSNTSTANSVPSVCSNPHSTGSTPSSKARSSSSSSTAPTPSNSTSGTTGCGKPLPSNLSPSGPSVSQTFTPSSGPQRTYRLYIPTNYNSSNPSPLLISYHGHDSSATAQEALTRFSNPTLNPNHIVIYPNGVSASWQGAPYAAPGIDDVAFSTELLADLGSRLCIDPERRYASGHSNGGGFVGTLACSEAGASRFAAFAASSGAFYQDAREGRGCDAEAVPKVPFLEVHGTADETIPYQGGSHAGECLPSLPYYVGSWAGRDELGGRRRNESVAVTRASGKATTRFVWDREETITHYQVEGLGHEWADGWGGFSTSPTMMEWFARWKLRGARV</sequence>
<reference evidence="11" key="1">
    <citation type="journal article" date="2020" name="Stud. Mycol.">
        <title>101 Dothideomycetes genomes: a test case for predicting lifestyles and emergence of pathogens.</title>
        <authorList>
            <person name="Haridas S."/>
            <person name="Albert R."/>
            <person name="Binder M."/>
            <person name="Bloem J."/>
            <person name="Labutti K."/>
            <person name="Salamov A."/>
            <person name="Andreopoulos B."/>
            <person name="Baker S."/>
            <person name="Barry K."/>
            <person name="Bills G."/>
            <person name="Bluhm B."/>
            <person name="Cannon C."/>
            <person name="Castanera R."/>
            <person name="Culley D."/>
            <person name="Daum C."/>
            <person name="Ezra D."/>
            <person name="Gonzalez J."/>
            <person name="Henrissat B."/>
            <person name="Kuo A."/>
            <person name="Liang C."/>
            <person name="Lipzen A."/>
            <person name="Lutzoni F."/>
            <person name="Magnuson J."/>
            <person name="Mondo S."/>
            <person name="Nolan M."/>
            <person name="Ohm R."/>
            <person name="Pangilinan J."/>
            <person name="Park H.-J."/>
            <person name="Ramirez L."/>
            <person name="Alfaro M."/>
            <person name="Sun H."/>
            <person name="Tritt A."/>
            <person name="Yoshinaga Y."/>
            <person name="Zwiers L.-H."/>
            <person name="Turgeon B."/>
            <person name="Goodwin S."/>
            <person name="Spatafora J."/>
            <person name="Crous P."/>
            <person name="Grigoriev I."/>
        </authorList>
    </citation>
    <scope>NUCLEOTIDE SEQUENCE</scope>
    <source>
        <strain evidence="11">Tuck. ex Michener</strain>
    </source>
</reference>
<comment type="catalytic activity">
    <reaction evidence="9">
        <text>feruloyl-polysaccharide + H2O = ferulate + polysaccharide.</text>
        <dbReference type="EC" id="3.1.1.73"/>
    </reaction>
</comment>
<dbReference type="GO" id="GO:0045493">
    <property type="term" value="P:xylan catabolic process"/>
    <property type="evidence" value="ECO:0007669"/>
    <property type="project" value="UniProtKB-KW"/>
</dbReference>
<evidence type="ECO:0000256" key="7">
    <source>
        <dbReference type="ARBA" id="ARBA00023277"/>
    </source>
</evidence>
<evidence type="ECO:0000256" key="8">
    <source>
        <dbReference type="ARBA" id="ARBA00023326"/>
    </source>
</evidence>
<evidence type="ECO:0000313" key="12">
    <source>
        <dbReference type="Proteomes" id="UP000800092"/>
    </source>
</evidence>
<dbReference type="EC" id="3.1.1.73" evidence="2"/>
<dbReference type="GO" id="GO:0030600">
    <property type="term" value="F:feruloyl esterase activity"/>
    <property type="evidence" value="ECO:0007669"/>
    <property type="project" value="UniProtKB-EC"/>
</dbReference>
<feature type="region of interest" description="Disordered" evidence="10">
    <location>
        <begin position="1"/>
        <end position="100"/>
    </location>
</feature>
<proteinExistence type="predicted"/>
<name>A0A6A6GXR6_VIRVR</name>
<evidence type="ECO:0000256" key="9">
    <source>
        <dbReference type="ARBA" id="ARBA00034075"/>
    </source>
</evidence>
<dbReference type="InterPro" id="IPR029058">
    <property type="entry name" value="AB_hydrolase_fold"/>
</dbReference>
<dbReference type="AlphaFoldDB" id="A0A6A6GXR6"/>
<dbReference type="Proteomes" id="UP000800092">
    <property type="component" value="Unassembled WGS sequence"/>
</dbReference>
<organism evidence="11 12">
    <name type="scientific">Viridothelium virens</name>
    <name type="common">Speckled blister lichen</name>
    <name type="synonym">Trypethelium virens</name>
    <dbReference type="NCBI Taxonomy" id="1048519"/>
    <lineage>
        <taxon>Eukaryota</taxon>
        <taxon>Fungi</taxon>
        <taxon>Dikarya</taxon>
        <taxon>Ascomycota</taxon>
        <taxon>Pezizomycotina</taxon>
        <taxon>Dothideomycetes</taxon>
        <taxon>Dothideomycetes incertae sedis</taxon>
        <taxon>Trypetheliales</taxon>
        <taxon>Trypetheliaceae</taxon>
        <taxon>Viridothelium</taxon>
    </lineage>
</organism>
<dbReference type="SUPFAM" id="SSF53474">
    <property type="entry name" value="alpha/beta-Hydrolases"/>
    <property type="match status" value="1"/>
</dbReference>
<evidence type="ECO:0000256" key="2">
    <source>
        <dbReference type="ARBA" id="ARBA00013091"/>
    </source>
</evidence>
<dbReference type="Gene3D" id="3.40.50.1820">
    <property type="entry name" value="alpha/beta hydrolase"/>
    <property type="match status" value="1"/>
</dbReference>
<keyword evidence="7" id="KW-0119">Carbohydrate metabolism</keyword>
<dbReference type="OrthoDB" id="424610at2759"/>
<keyword evidence="3" id="KW-0964">Secreted</keyword>
<feature type="compositionally biased region" description="Basic and acidic residues" evidence="10">
    <location>
        <begin position="1"/>
        <end position="10"/>
    </location>
</feature>
<evidence type="ECO:0000256" key="3">
    <source>
        <dbReference type="ARBA" id="ARBA00022525"/>
    </source>
</evidence>
<dbReference type="PANTHER" id="PTHR38050">
    <property type="match status" value="1"/>
</dbReference>
<keyword evidence="4" id="KW-0858">Xylan degradation</keyword>
<protein>
    <recommendedName>
        <fullName evidence="2">feruloyl esterase</fullName>
        <ecNumber evidence="2">3.1.1.73</ecNumber>
    </recommendedName>
</protein>
<keyword evidence="6" id="KW-0378">Hydrolase</keyword>